<dbReference type="EMBL" id="GISG01225359">
    <property type="protein sequence ID" value="MBA4664855.1"/>
    <property type="molecule type" value="Transcribed_RNA"/>
</dbReference>
<reference evidence="1" key="1">
    <citation type="journal article" date="2013" name="J. Plant Res.">
        <title>Effect of fungi and light on seed germination of three Opuntia species from semiarid lands of central Mexico.</title>
        <authorList>
            <person name="Delgado-Sanchez P."/>
            <person name="Jimenez-Bremont J.F."/>
            <person name="Guerrero-Gonzalez Mde L."/>
            <person name="Flores J."/>
        </authorList>
    </citation>
    <scope>NUCLEOTIDE SEQUENCE</scope>
    <source>
        <tissue evidence="1">Cladode</tissue>
    </source>
</reference>
<sequence>MESTEPLQFLPTSLSTHPFLHFSNHLIPIPGLHSESTRLTNPIHHLLQAHDPTAHAPPQLPHCRLHPGNRVQLKQQPHQLLVHLQLLLLAAPECVHRLLPLDQPLHPIHLRLHARNLLDQAPDHAGTVRRLYSSGGGRLAMMIIL</sequence>
<organism evidence="1">
    <name type="scientific">Opuntia streptacantha</name>
    <name type="common">Prickly pear cactus</name>
    <name type="synonym">Opuntia cardona</name>
    <dbReference type="NCBI Taxonomy" id="393608"/>
    <lineage>
        <taxon>Eukaryota</taxon>
        <taxon>Viridiplantae</taxon>
        <taxon>Streptophyta</taxon>
        <taxon>Embryophyta</taxon>
        <taxon>Tracheophyta</taxon>
        <taxon>Spermatophyta</taxon>
        <taxon>Magnoliopsida</taxon>
        <taxon>eudicotyledons</taxon>
        <taxon>Gunneridae</taxon>
        <taxon>Pentapetalae</taxon>
        <taxon>Caryophyllales</taxon>
        <taxon>Cactineae</taxon>
        <taxon>Cactaceae</taxon>
        <taxon>Opuntioideae</taxon>
        <taxon>Opuntia</taxon>
    </lineage>
</organism>
<reference evidence="1" key="2">
    <citation type="submission" date="2020-07" db="EMBL/GenBank/DDBJ databases">
        <authorList>
            <person name="Vera ALvarez R."/>
            <person name="Arias-Moreno D.M."/>
            <person name="Jimenez-Jacinto V."/>
            <person name="Jimenez-Bremont J.F."/>
            <person name="Swaminathan K."/>
            <person name="Moose S.P."/>
            <person name="Guerrero-Gonzalez M.L."/>
            <person name="Marino-Ramirez L."/>
            <person name="Landsman D."/>
            <person name="Rodriguez-Kessler M."/>
            <person name="Delgado-Sanchez P."/>
        </authorList>
    </citation>
    <scope>NUCLEOTIDE SEQUENCE</scope>
    <source>
        <tissue evidence="1">Cladode</tissue>
    </source>
</reference>
<name>A0A7C9ACZ3_OPUST</name>
<dbReference type="EMBL" id="GISG01225358">
    <property type="protein sequence ID" value="MBA4664854.1"/>
    <property type="molecule type" value="Transcribed_RNA"/>
</dbReference>
<dbReference type="AlphaFoldDB" id="A0A7C9ACZ3"/>
<proteinExistence type="predicted"/>
<protein>
    <submittedName>
        <fullName evidence="1">Uncharacterized protein</fullName>
    </submittedName>
</protein>
<accession>A0A7C9ACZ3</accession>
<evidence type="ECO:0000313" key="1">
    <source>
        <dbReference type="EMBL" id="MBA4664854.1"/>
    </source>
</evidence>